<accession>A0ABQ5E5X8</accession>
<feature type="non-terminal residue" evidence="1">
    <location>
        <position position="1"/>
    </location>
</feature>
<keyword evidence="2" id="KW-1185">Reference proteome</keyword>
<comment type="caution">
    <text evidence="1">The sequence shown here is derived from an EMBL/GenBank/DDBJ whole genome shotgun (WGS) entry which is preliminary data.</text>
</comment>
<name>A0ABQ5E5X8_9ASTR</name>
<protein>
    <submittedName>
        <fullName evidence="1">Uncharacterized protein</fullName>
    </submittedName>
</protein>
<dbReference type="EMBL" id="BQNB010015969">
    <property type="protein sequence ID" value="GJT46250.1"/>
    <property type="molecule type" value="Genomic_DNA"/>
</dbReference>
<reference evidence="1" key="2">
    <citation type="submission" date="2022-01" db="EMBL/GenBank/DDBJ databases">
        <authorList>
            <person name="Yamashiro T."/>
            <person name="Shiraishi A."/>
            <person name="Satake H."/>
            <person name="Nakayama K."/>
        </authorList>
    </citation>
    <scope>NUCLEOTIDE SEQUENCE</scope>
</reference>
<evidence type="ECO:0000313" key="1">
    <source>
        <dbReference type="EMBL" id="GJT46250.1"/>
    </source>
</evidence>
<reference evidence="1" key="1">
    <citation type="journal article" date="2022" name="Int. J. Mol. Sci.">
        <title>Draft Genome of Tanacetum Coccineum: Genomic Comparison of Closely Related Tanacetum-Family Plants.</title>
        <authorList>
            <person name="Yamashiro T."/>
            <person name="Shiraishi A."/>
            <person name="Nakayama K."/>
            <person name="Satake H."/>
        </authorList>
    </citation>
    <scope>NUCLEOTIDE SEQUENCE</scope>
</reference>
<proteinExistence type="predicted"/>
<gene>
    <name evidence="1" type="ORF">Tco_0954965</name>
</gene>
<evidence type="ECO:0000313" key="2">
    <source>
        <dbReference type="Proteomes" id="UP001151760"/>
    </source>
</evidence>
<organism evidence="1 2">
    <name type="scientific">Tanacetum coccineum</name>
    <dbReference type="NCBI Taxonomy" id="301880"/>
    <lineage>
        <taxon>Eukaryota</taxon>
        <taxon>Viridiplantae</taxon>
        <taxon>Streptophyta</taxon>
        <taxon>Embryophyta</taxon>
        <taxon>Tracheophyta</taxon>
        <taxon>Spermatophyta</taxon>
        <taxon>Magnoliopsida</taxon>
        <taxon>eudicotyledons</taxon>
        <taxon>Gunneridae</taxon>
        <taxon>Pentapetalae</taxon>
        <taxon>asterids</taxon>
        <taxon>campanulids</taxon>
        <taxon>Asterales</taxon>
        <taxon>Asteraceae</taxon>
        <taxon>Asteroideae</taxon>
        <taxon>Anthemideae</taxon>
        <taxon>Anthemidinae</taxon>
        <taxon>Tanacetum</taxon>
    </lineage>
</organism>
<dbReference type="Proteomes" id="UP001151760">
    <property type="component" value="Unassembled WGS sequence"/>
</dbReference>
<sequence length="86" mass="10415">QHLGRNIARFALTFNEAARFKWMKTDTIQAFEMDSNIRFDGEYQYMAYLPKLWRDSCKAANLRIEHDKVKNDPKENYRRLQEIDNK</sequence>